<evidence type="ECO:0000256" key="6">
    <source>
        <dbReference type="ARBA" id="ARBA00023180"/>
    </source>
</evidence>
<sequence length="122" mass="14068">MGTYFDYMMMEWQGKERELTSTLRLLISIDLNKFSGEIPPSMSQIASLSYLDMSHNNLSGRIRKFNDTKVEGTLNMSPLKLLELKSIVEYLSKFDEKSDASPLMLLEERFKCVSCEGHVFQN</sequence>
<protein>
    <submittedName>
        <fullName evidence="7">Uncharacterized protein</fullName>
    </submittedName>
</protein>
<accession>A0AA38WLA9</accession>
<gene>
    <name evidence="7" type="ORF">OSB04_011209</name>
</gene>
<dbReference type="SUPFAM" id="SSF52058">
    <property type="entry name" value="L domain-like"/>
    <property type="match status" value="1"/>
</dbReference>
<keyword evidence="2" id="KW-0812">Transmembrane</keyword>
<dbReference type="EMBL" id="JARYMX010000003">
    <property type="protein sequence ID" value="KAJ9556595.1"/>
    <property type="molecule type" value="Genomic_DNA"/>
</dbReference>
<keyword evidence="8" id="KW-1185">Reference proteome</keyword>
<comment type="caution">
    <text evidence="7">The sequence shown here is derived from an EMBL/GenBank/DDBJ whole genome shotgun (WGS) entry which is preliminary data.</text>
</comment>
<dbReference type="GO" id="GO:0016020">
    <property type="term" value="C:membrane"/>
    <property type="evidence" value="ECO:0007669"/>
    <property type="project" value="UniProtKB-SubCell"/>
</dbReference>
<dbReference type="InterPro" id="IPR032675">
    <property type="entry name" value="LRR_dom_sf"/>
</dbReference>
<evidence type="ECO:0000256" key="1">
    <source>
        <dbReference type="ARBA" id="ARBA00004479"/>
    </source>
</evidence>
<keyword evidence="5" id="KW-0472">Membrane</keyword>
<name>A0AA38WLA9_9ASTR</name>
<dbReference type="Proteomes" id="UP001172457">
    <property type="component" value="Chromosome 3"/>
</dbReference>
<reference evidence="7" key="1">
    <citation type="submission" date="2023-03" db="EMBL/GenBank/DDBJ databases">
        <title>Chromosome-scale reference genome and RAD-based genetic map of yellow starthistle (Centaurea solstitialis) reveal putative structural variation and QTLs associated with invader traits.</title>
        <authorList>
            <person name="Reatini B."/>
            <person name="Cang F.A."/>
            <person name="Jiang Q."/>
            <person name="Mckibben M.T.W."/>
            <person name="Barker M.S."/>
            <person name="Rieseberg L.H."/>
            <person name="Dlugosch K.M."/>
        </authorList>
    </citation>
    <scope>NUCLEOTIDE SEQUENCE</scope>
    <source>
        <strain evidence="7">CAN-66</strain>
        <tissue evidence="7">Leaf</tissue>
    </source>
</reference>
<comment type="subcellular location">
    <subcellularLocation>
        <location evidence="1">Membrane</location>
        <topology evidence="1">Single-pass type I membrane protein</topology>
    </subcellularLocation>
</comment>
<dbReference type="PANTHER" id="PTHR48063:SF90">
    <property type="entry name" value="OS11G0565920 PROTEIN"/>
    <property type="match status" value="1"/>
</dbReference>
<evidence type="ECO:0000256" key="2">
    <source>
        <dbReference type="ARBA" id="ARBA00022692"/>
    </source>
</evidence>
<evidence type="ECO:0000313" key="7">
    <source>
        <dbReference type="EMBL" id="KAJ9556595.1"/>
    </source>
</evidence>
<dbReference type="InterPro" id="IPR046956">
    <property type="entry name" value="RLP23-like"/>
</dbReference>
<dbReference type="Gene3D" id="3.80.10.10">
    <property type="entry name" value="Ribonuclease Inhibitor"/>
    <property type="match status" value="1"/>
</dbReference>
<dbReference type="AlphaFoldDB" id="A0AA38WLA9"/>
<keyword evidence="4" id="KW-1133">Transmembrane helix</keyword>
<evidence type="ECO:0000256" key="5">
    <source>
        <dbReference type="ARBA" id="ARBA00023136"/>
    </source>
</evidence>
<keyword evidence="3" id="KW-0732">Signal</keyword>
<proteinExistence type="predicted"/>
<organism evidence="7 8">
    <name type="scientific">Centaurea solstitialis</name>
    <name type="common">yellow star-thistle</name>
    <dbReference type="NCBI Taxonomy" id="347529"/>
    <lineage>
        <taxon>Eukaryota</taxon>
        <taxon>Viridiplantae</taxon>
        <taxon>Streptophyta</taxon>
        <taxon>Embryophyta</taxon>
        <taxon>Tracheophyta</taxon>
        <taxon>Spermatophyta</taxon>
        <taxon>Magnoliopsida</taxon>
        <taxon>eudicotyledons</taxon>
        <taxon>Gunneridae</taxon>
        <taxon>Pentapetalae</taxon>
        <taxon>asterids</taxon>
        <taxon>campanulids</taxon>
        <taxon>Asterales</taxon>
        <taxon>Asteraceae</taxon>
        <taxon>Carduoideae</taxon>
        <taxon>Cardueae</taxon>
        <taxon>Centaureinae</taxon>
        <taxon>Centaurea</taxon>
    </lineage>
</organism>
<evidence type="ECO:0000256" key="4">
    <source>
        <dbReference type="ARBA" id="ARBA00022989"/>
    </source>
</evidence>
<evidence type="ECO:0000256" key="3">
    <source>
        <dbReference type="ARBA" id="ARBA00022729"/>
    </source>
</evidence>
<dbReference type="PANTHER" id="PTHR48063">
    <property type="entry name" value="LRR RECEPTOR-LIKE KINASE"/>
    <property type="match status" value="1"/>
</dbReference>
<evidence type="ECO:0000313" key="8">
    <source>
        <dbReference type="Proteomes" id="UP001172457"/>
    </source>
</evidence>
<keyword evidence="6" id="KW-0325">Glycoprotein</keyword>